<evidence type="ECO:0000313" key="2">
    <source>
        <dbReference type="Proteomes" id="UP000030147"/>
    </source>
</evidence>
<evidence type="ECO:0000313" key="1">
    <source>
        <dbReference type="EMBL" id="KGP73044.1"/>
    </source>
</evidence>
<dbReference type="SUPFAM" id="SSF140415">
    <property type="entry name" value="YppE-like"/>
    <property type="match status" value="1"/>
</dbReference>
<dbReference type="EMBL" id="AVBF01000019">
    <property type="protein sequence ID" value="KGP73044.1"/>
    <property type="molecule type" value="Genomic_DNA"/>
</dbReference>
<dbReference type="AlphaFoldDB" id="A0A0A2TBV1"/>
<organism evidence="1 2">
    <name type="scientific">Pontibacillus yanchengensis Y32</name>
    <dbReference type="NCBI Taxonomy" id="1385514"/>
    <lineage>
        <taxon>Bacteria</taxon>
        <taxon>Bacillati</taxon>
        <taxon>Bacillota</taxon>
        <taxon>Bacilli</taxon>
        <taxon>Bacillales</taxon>
        <taxon>Bacillaceae</taxon>
        <taxon>Pontibacillus</taxon>
    </lineage>
</organism>
<accession>A0A0A2TBV1</accession>
<protein>
    <recommendedName>
        <fullName evidence="3">DUF1798 domain-containing protein</fullName>
    </recommendedName>
</protein>
<reference evidence="1 2" key="1">
    <citation type="journal article" date="2015" name="Stand. Genomic Sci.">
        <title>High quality draft genome sequence of the moderately halophilic bacterium Pontibacillus yanchengensis Y32(T) and comparison among Pontibacillus genomes.</title>
        <authorList>
            <person name="Huang J."/>
            <person name="Qiao Z.X."/>
            <person name="Tang J.W."/>
            <person name="Wang G."/>
        </authorList>
    </citation>
    <scope>NUCLEOTIDE SEQUENCE [LARGE SCALE GENOMIC DNA]</scope>
    <source>
        <strain evidence="1 2">Y32</strain>
    </source>
</reference>
<dbReference type="InterPro" id="IPR014913">
    <property type="entry name" value="YppE-like"/>
</dbReference>
<dbReference type="OrthoDB" id="2691485at2"/>
<comment type="caution">
    <text evidence="1">The sequence shown here is derived from an EMBL/GenBank/DDBJ whole genome shotgun (WGS) entry which is preliminary data.</text>
</comment>
<dbReference type="eggNOG" id="ENOG50332N9">
    <property type="taxonomic scope" value="Bacteria"/>
</dbReference>
<proteinExistence type="predicted"/>
<dbReference type="STRING" id="1385514.N782_08010"/>
<dbReference type="RefSeq" id="WP_036818616.1">
    <property type="nucleotide sequence ID" value="NZ_AVBF01000019.1"/>
</dbReference>
<gene>
    <name evidence="1" type="ORF">N782_08010</name>
</gene>
<evidence type="ECO:0008006" key="3">
    <source>
        <dbReference type="Google" id="ProtNLM"/>
    </source>
</evidence>
<dbReference type="InterPro" id="IPR023351">
    <property type="entry name" value="YppE-like_sf"/>
</dbReference>
<dbReference type="Proteomes" id="UP000030147">
    <property type="component" value="Unassembled WGS sequence"/>
</dbReference>
<keyword evidence="2" id="KW-1185">Reference proteome</keyword>
<name>A0A0A2TBV1_9BACI</name>
<sequence>MSSKLENQIWTIKQELNQLKDRFLASDKRADKKDRALFEQVKEETSPLFTLIQEWYDEAEQYVKMNPGSKVFPLQLENTKDNFELLVLHSYYIDVPKKRYMELYNSVHYVLDQLLDNFR</sequence>
<dbReference type="Gene3D" id="1.20.120.440">
    <property type="entry name" value="YppE-like"/>
    <property type="match status" value="1"/>
</dbReference>
<dbReference type="Pfam" id="PF08807">
    <property type="entry name" value="DUF1798"/>
    <property type="match status" value="1"/>
</dbReference>